<dbReference type="EMBL" id="GGEC01036239">
    <property type="protein sequence ID" value="MBX16723.1"/>
    <property type="molecule type" value="Transcribed_RNA"/>
</dbReference>
<protein>
    <submittedName>
        <fullName evidence="1">Uncharacterized protein</fullName>
    </submittedName>
</protein>
<organism evidence="1">
    <name type="scientific">Rhizophora mucronata</name>
    <name type="common">Asiatic mangrove</name>
    <dbReference type="NCBI Taxonomy" id="61149"/>
    <lineage>
        <taxon>Eukaryota</taxon>
        <taxon>Viridiplantae</taxon>
        <taxon>Streptophyta</taxon>
        <taxon>Embryophyta</taxon>
        <taxon>Tracheophyta</taxon>
        <taxon>Spermatophyta</taxon>
        <taxon>Magnoliopsida</taxon>
        <taxon>eudicotyledons</taxon>
        <taxon>Gunneridae</taxon>
        <taxon>Pentapetalae</taxon>
        <taxon>rosids</taxon>
        <taxon>fabids</taxon>
        <taxon>Malpighiales</taxon>
        <taxon>Rhizophoraceae</taxon>
        <taxon>Rhizophora</taxon>
    </lineage>
</organism>
<proteinExistence type="predicted"/>
<accession>A0A2P2LFF9</accession>
<sequence>MTLNLILSYCLNLTISHHNYDRGESILSC</sequence>
<name>A0A2P2LFF9_RHIMU</name>
<dbReference type="AlphaFoldDB" id="A0A2P2LFF9"/>
<evidence type="ECO:0000313" key="1">
    <source>
        <dbReference type="EMBL" id="MBX16723.1"/>
    </source>
</evidence>
<reference evidence="1" key="1">
    <citation type="submission" date="2018-02" db="EMBL/GenBank/DDBJ databases">
        <title>Rhizophora mucronata_Transcriptome.</title>
        <authorList>
            <person name="Meera S.P."/>
            <person name="Sreeshan A."/>
            <person name="Augustine A."/>
        </authorList>
    </citation>
    <scope>NUCLEOTIDE SEQUENCE</scope>
    <source>
        <tissue evidence="1">Leaf</tissue>
    </source>
</reference>